<keyword evidence="1" id="KW-0393">Immunoglobulin domain</keyword>
<dbReference type="AlphaFoldDB" id="A0A0L7KXA8"/>
<dbReference type="Proteomes" id="UP000037510">
    <property type="component" value="Unassembled WGS sequence"/>
</dbReference>
<dbReference type="SUPFAM" id="SSF48726">
    <property type="entry name" value="Immunoglobulin"/>
    <property type="match status" value="3"/>
</dbReference>
<evidence type="ECO:0000259" key="2">
    <source>
        <dbReference type="PROSITE" id="PS50835"/>
    </source>
</evidence>
<dbReference type="SMR" id="A0A0L7KXA8"/>
<feature type="domain" description="Ig-like" evidence="2">
    <location>
        <begin position="15"/>
        <end position="103"/>
    </location>
</feature>
<dbReference type="InterPro" id="IPR007110">
    <property type="entry name" value="Ig-like_dom"/>
</dbReference>
<dbReference type="STRING" id="104452.A0A0L7KXA8"/>
<dbReference type="InterPro" id="IPR003598">
    <property type="entry name" value="Ig_sub2"/>
</dbReference>
<dbReference type="Pfam" id="PF13927">
    <property type="entry name" value="Ig_3"/>
    <property type="match status" value="1"/>
</dbReference>
<evidence type="ECO:0000313" key="3">
    <source>
        <dbReference type="EMBL" id="KOB67669.1"/>
    </source>
</evidence>
<reference evidence="3 4" key="1">
    <citation type="journal article" date="2015" name="Genome Biol. Evol.">
        <title>The genome of winter moth (Operophtera brumata) provides a genomic perspective on sexual dimorphism and phenology.</title>
        <authorList>
            <person name="Derks M.F."/>
            <person name="Smit S."/>
            <person name="Salis L."/>
            <person name="Schijlen E."/>
            <person name="Bossers A."/>
            <person name="Mateman C."/>
            <person name="Pijl A.S."/>
            <person name="de Ridder D."/>
            <person name="Groenen M.A."/>
            <person name="Visser M.E."/>
            <person name="Megens H.J."/>
        </authorList>
    </citation>
    <scope>NUCLEOTIDE SEQUENCE [LARGE SCALE GENOMIC DNA]</scope>
    <source>
        <strain evidence="3">WM2013NL</strain>
        <tissue evidence="3">Head and thorax</tissue>
    </source>
</reference>
<accession>A0A0L7KXA8</accession>
<dbReference type="SMART" id="SM00408">
    <property type="entry name" value="IGc2"/>
    <property type="match status" value="2"/>
</dbReference>
<dbReference type="GO" id="GO:0030424">
    <property type="term" value="C:axon"/>
    <property type="evidence" value="ECO:0007669"/>
    <property type="project" value="TreeGrafter"/>
</dbReference>
<dbReference type="InterPro" id="IPR036179">
    <property type="entry name" value="Ig-like_dom_sf"/>
</dbReference>
<dbReference type="GO" id="GO:0005886">
    <property type="term" value="C:plasma membrane"/>
    <property type="evidence" value="ECO:0007669"/>
    <property type="project" value="TreeGrafter"/>
</dbReference>
<dbReference type="GO" id="GO:0007156">
    <property type="term" value="P:homophilic cell adhesion via plasma membrane adhesion molecules"/>
    <property type="evidence" value="ECO:0007669"/>
    <property type="project" value="TreeGrafter"/>
</dbReference>
<dbReference type="InterPro" id="IPR013098">
    <property type="entry name" value="Ig_I-set"/>
</dbReference>
<dbReference type="SMART" id="SM00409">
    <property type="entry name" value="IG"/>
    <property type="match status" value="3"/>
</dbReference>
<dbReference type="PROSITE" id="PS50835">
    <property type="entry name" value="IG_LIKE"/>
    <property type="match status" value="2"/>
</dbReference>
<dbReference type="InterPro" id="IPR003599">
    <property type="entry name" value="Ig_sub"/>
</dbReference>
<evidence type="ECO:0000256" key="1">
    <source>
        <dbReference type="ARBA" id="ARBA00023319"/>
    </source>
</evidence>
<dbReference type="PANTHER" id="PTHR10075">
    <property type="entry name" value="BASIGIN RELATED"/>
    <property type="match status" value="1"/>
</dbReference>
<proteinExistence type="predicted"/>
<dbReference type="GO" id="GO:0098632">
    <property type="term" value="F:cell-cell adhesion mediator activity"/>
    <property type="evidence" value="ECO:0007669"/>
    <property type="project" value="TreeGrafter"/>
</dbReference>
<name>A0A0L7KXA8_OPEBR</name>
<dbReference type="GO" id="GO:0070593">
    <property type="term" value="P:dendrite self-avoidance"/>
    <property type="evidence" value="ECO:0007669"/>
    <property type="project" value="TreeGrafter"/>
</dbReference>
<dbReference type="Pfam" id="PF07679">
    <property type="entry name" value="I-set"/>
    <property type="match status" value="1"/>
</dbReference>
<protein>
    <submittedName>
        <fullName evidence="3">Hemolin</fullName>
    </submittedName>
</protein>
<feature type="domain" description="Ig-like" evidence="2">
    <location>
        <begin position="145"/>
        <end position="203"/>
    </location>
</feature>
<sequence length="304" mass="34265">MTRGTRLKRAFLNAPRVTVQNHKAVEGRPFKLDCQKPEGYPKPTISWKTQEDGSDKREDFLNRRITPSPEGTLWFSNVTKEDANPKSRYICVAKSSAFEEEVTLAEHYINELEADSKPNDGELVPQYVSNNMVAKVGDDTMIWYWYKDGKDVNGKPGDRVTRHNRSACRRLLIKDTRAEDAGSYKCVADNGRGKPAEHTVKLTVKPEKQTLAKEGQDITIPCQVSGSINPFTTFVYNAQELKTSARVSTGPEGISIKKVQKSDGGVPTGPYYWATTWTTGPYYWSTTWTTGPYYWSTTWTTGIQ</sequence>
<dbReference type="InterPro" id="IPR013783">
    <property type="entry name" value="Ig-like_fold"/>
</dbReference>
<comment type="caution">
    <text evidence="3">The sequence shown here is derived from an EMBL/GenBank/DDBJ whole genome shotgun (WGS) entry which is preliminary data.</text>
</comment>
<dbReference type="EMBL" id="JTDY01004857">
    <property type="protein sequence ID" value="KOB67669.1"/>
    <property type="molecule type" value="Genomic_DNA"/>
</dbReference>
<evidence type="ECO:0000313" key="4">
    <source>
        <dbReference type="Proteomes" id="UP000037510"/>
    </source>
</evidence>
<dbReference type="GO" id="GO:0007411">
    <property type="term" value="P:axon guidance"/>
    <property type="evidence" value="ECO:0007669"/>
    <property type="project" value="TreeGrafter"/>
</dbReference>
<gene>
    <name evidence="3" type="ORF">OBRU01_17090</name>
</gene>
<keyword evidence="4" id="KW-1185">Reference proteome</keyword>
<organism evidence="3 4">
    <name type="scientific">Operophtera brumata</name>
    <name type="common">Winter moth</name>
    <name type="synonym">Phalaena brumata</name>
    <dbReference type="NCBI Taxonomy" id="104452"/>
    <lineage>
        <taxon>Eukaryota</taxon>
        <taxon>Metazoa</taxon>
        <taxon>Ecdysozoa</taxon>
        <taxon>Arthropoda</taxon>
        <taxon>Hexapoda</taxon>
        <taxon>Insecta</taxon>
        <taxon>Pterygota</taxon>
        <taxon>Neoptera</taxon>
        <taxon>Endopterygota</taxon>
        <taxon>Lepidoptera</taxon>
        <taxon>Glossata</taxon>
        <taxon>Ditrysia</taxon>
        <taxon>Geometroidea</taxon>
        <taxon>Geometridae</taxon>
        <taxon>Larentiinae</taxon>
        <taxon>Operophtera</taxon>
    </lineage>
</organism>
<dbReference type="Gene3D" id="2.60.40.10">
    <property type="entry name" value="Immunoglobulins"/>
    <property type="match status" value="3"/>
</dbReference>
<dbReference type="PANTHER" id="PTHR10075:SF103">
    <property type="entry name" value="ROUNDABOUT HOMOLOG 4"/>
    <property type="match status" value="1"/>
</dbReference>